<evidence type="ECO:0000313" key="3">
    <source>
        <dbReference type="Proteomes" id="UP001221142"/>
    </source>
</evidence>
<proteinExistence type="predicted"/>
<dbReference type="Proteomes" id="UP001221142">
    <property type="component" value="Unassembled WGS sequence"/>
</dbReference>
<feature type="compositionally biased region" description="Low complexity" evidence="1">
    <location>
        <begin position="1"/>
        <end position="10"/>
    </location>
</feature>
<name>A0AAD7B5I0_9AGAR</name>
<sequence length="198" mass="21692">KKTSMQKTPHQPSPSPPHTDAAQAAQPTRPHAYAFAVRHTRHRRYPDNPAAAAAADAAKRAGEASRVIRLDQAQSASASARDPACSCSCRRPWARACWRSRWVGRWAWVRRGEDEKGEERAVVEQEVMLTVRKPVGNPALVAGTMSMLAQMSPTTAMLSVERTGRAPNRLETANASASVDLELVVSWSSRSDSTRKQP</sequence>
<feature type="region of interest" description="Disordered" evidence="1">
    <location>
        <begin position="1"/>
        <end position="30"/>
    </location>
</feature>
<keyword evidence="3" id="KW-1185">Reference proteome</keyword>
<organism evidence="2 3">
    <name type="scientific">Roridomyces roridus</name>
    <dbReference type="NCBI Taxonomy" id="1738132"/>
    <lineage>
        <taxon>Eukaryota</taxon>
        <taxon>Fungi</taxon>
        <taxon>Dikarya</taxon>
        <taxon>Basidiomycota</taxon>
        <taxon>Agaricomycotina</taxon>
        <taxon>Agaricomycetes</taxon>
        <taxon>Agaricomycetidae</taxon>
        <taxon>Agaricales</taxon>
        <taxon>Marasmiineae</taxon>
        <taxon>Mycenaceae</taxon>
        <taxon>Roridomyces</taxon>
    </lineage>
</organism>
<evidence type="ECO:0000256" key="1">
    <source>
        <dbReference type="SAM" id="MobiDB-lite"/>
    </source>
</evidence>
<reference evidence="2" key="1">
    <citation type="submission" date="2023-03" db="EMBL/GenBank/DDBJ databases">
        <title>Massive genome expansion in bonnet fungi (Mycena s.s.) driven by repeated elements and novel gene families across ecological guilds.</title>
        <authorList>
            <consortium name="Lawrence Berkeley National Laboratory"/>
            <person name="Harder C.B."/>
            <person name="Miyauchi S."/>
            <person name="Viragh M."/>
            <person name="Kuo A."/>
            <person name="Thoen E."/>
            <person name="Andreopoulos B."/>
            <person name="Lu D."/>
            <person name="Skrede I."/>
            <person name="Drula E."/>
            <person name="Henrissat B."/>
            <person name="Morin E."/>
            <person name="Kohler A."/>
            <person name="Barry K."/>
            <person name="LaButti K."/>
            <person name="Morin E."/>
            <person name="Salamov A."/>
            <person name="Lipzen A."/>
            <person name="Mereny Z."/>
            <person name="Hegedus B."/>
            <person name="Baldrian P."/>
            <person name="Stursova M."/>
            <person name="Weitz H."/>
            <person name="Taylor A."/>
            <person name="Grigoriev I.V."/>
            <person name="Nagy L.G."/>
            <person name="Martin F."/>
            <person name="Kauserud H."/>
        </authorList>
    </citation>
    <scope>NUCLEOTIDE SEQUENCE</scope>
    <source>
        <strain evidence="2">9284</strain>
    </source>
</reference>
<gene>
    <name evidence="2" type="ORF">FB45DRAFT_941288</name>
</gene>
<feature type="non-terminal residue" evidence="2">
    <location>
        <position position="1"/>
    </location>
</feature>
<protein>
    <submittedName>
        <fullName evidence="2">Uncharacterized protein</fullName>
    </submittedName>
</protein>
<accession>A0AAD7B5I0</accession>
<dbReference type="EMBL" id="JARKIF010000033">
    <property type="protein sequence ID" value="KAJ7611214.1"/>
    <property type="molecule type" value="Genomic_DNA"/>
</dbReference>
<evidence type="ECO:0000313" key="2">
    <source>
        <dbReference type="EMBL" id="KAJ7611214.1"/>
    </source>
</evidence>
<comment type="caution">
    <text evidence="2">The sequence shown here is derived from an EMBL/GenBank/DDBJ whole genome shotgun (WGS) entry which is preliminary data.</text>
</comment>
<dbReference type="AlphaFoldDB" id="A0AAD7B5I0"/>